<accession>A0A8J2JDC0</accession>
<name>A0A8J2JDC0_FUSEQ</name>
<organism evidence="2 3">
    <name type="scientific">Fusarium equiseti</name>
    <name type="common">Fusarium scirpi</name>
    <dbReference type="NCBI Taxonomy" id="61235"/>
    <lineage>
        <taxon>Eukaryota</taxon>
        <taxon>Fungi</taxon>
        <taxon>Dikarya</taxon>
        <taxon>Ascomycota</taxon>
        <taxon>Pezizomycotina</taxon>
        <taxon>Sordariomycetes</taxon>
        <taxon>Hypocreomycetidae</taxon>
        <taxon>Hypocreales</taxon>
        <taxon>Nectriaceae</taxon>
        <taxon>Fusarium</taxon>
        <taxon>Fusarium incarnatum-equiseti species complex</taxon>
    </lineage>
</organism>
<evidence type="ECO:0008006" key="4">
    <source>
        <dbReference type="Google" id="ProtNLM"/>
    </source>
</evidence>
<comment type="caution">
    <text evidence="2">The sequence shown here is derived from an EMBL/GenBank/DDBJ whole genome shotgun (WGS) entry which is preliminary data.</text>
</comment>
<proteinExistence type="predicted"/>
<gene>
    <name evidence="2" type="ORF">FEQUK3_LOCUS11378</name>
</gene>
<evidence type="ECO:0000313" key="2">
    <source>
        <dbReference type="EMBL" id="CAG7565708.1"/>
    </source>
</evidence>
<sequence length="485" mass="54820">MATYPDITMADTPMADTPVLTSPFEKVPLELLSRITCFLSTPELGDLRLTGRSTERKFYTAFANEFFTRKQFMISEMSLQALIDISKSRLGVRLRKVYIGLDRFTNPLQINGWNARTIRQIALYDGQFTMLSVGHQVVMLAEAFRNLSNLEDIVIRDFNSNRRSGDGYNKQWTSYGSTTALRETGHRPGQSNVLAWGNDTTPFYGSTIFSSVLCALGQANARPTGIEYMSRSNNHLRDLAFTLPSYTLPSITPVLENLRKLHIDIDLLGGRDFSSDDADGYSPTADMELRKFLLKLKNIRHLRINETHSSVTGPGMLLKWLGEDSSPTSPSAMGPSPEYPYIEELNFGKMNVEPQHLLAVARKFASSLKRLQLHKVTLCRRLPDGHTGAALPKLKFWQKFLEELKDTPGLDLRHIKVSMPQQQWISRSRSSVSFRGSTICQYTGTDWKRFVEDEMMPSVTVQWRREDSASDSEEDSEESGSDGDE</sequence>
<feature type="region of interest" description="Disordered" evidence="1">
    <location>
        <begin position="461"/>
        <end position="485"/>
    </location>
</feature>
<reference evidence="2" key="1">
    <citation type="submission" date="2021-05" db="EMBL/GenBank/DDBJ databases">
        <authorList>
            <person name="Khan N."/>
        </authorList>
    </citation>
    <scope>NUCLEOTIDE SEQUENCE</scope>
</reference>
<dbReference type="Proteomes" id="UP000693738">
    <property type="component" value="Unassembled WGS sequence"/>
</dbReference>
<evidence type="ECO:0000313" key="3">
    <source>
        <dbReference type="Proteomes" id="UP000693738"/>
    </source>
</evidence>
<evidence type="ECO:0000256" key="1">
    <source>
        <dbReference type="SAM" id="MobiDB-lite"/>
    </source>
</evidence>
<feature type="compositionally biased region" description="Acidic residues" evidence="1">
    <location>
        <begin position="469"/>
        <end position="485"/>
    </location>
</feature>
<dbReference type="EMBL" id="CAJSTJ010000184">
    <property type="protein sequence ID" value="CAG7565708.1"/>
    <property type="molecule type" value="Genomic_DNA"/>
</dbReference>
<protein>
    <recommendedName>
        <fullName evidence="4">F-box domain-containing protein</fullName>
    </recommendedName>
</protein>
<dbReference type="AlphaFoldDB" id="A0A8J2JDC0"/>